<proteinExistence type="predicted"/>
<dbReference type="GO" id="GO:0005524">
    <property type="term" value="F:ATP binding"/>
    <property type="evidence" value="ECO:0007669"/>
    <property type="project" value="UniProtKB-KW"/>
</dbReference>
<dbReference type="InterPro" id="IPR003594">
    <property type="entry name" value="HATPase_dom"/>
</dbReference>
<dbReference type="Pfam" id="PF07730">
    <property type="entry name" value="HisKA_3"/>
    <property type="match status" value="1"/>
</dbReference>
<keyword evidence="10" id="KW-1133">Transmembrane helix</keyword>
<evidence type="ECO:0000313" key="14">
    <source>
        <dbReference type="Proteomes" id="UP000055060"/>
    </source>
</evidence>
<dbReference type="SMART" id="SM00387">
    <property type="entry name" value="HATPase_c"/>
    <property type="match status" value="1"/>
</dbReference>
<keyword evidence="6" id="KW-0547">Nucleotide-binding</keyword>
<dbReference type="OrthoDB" id="9811717at2"/>
<keyword evidence="4" id="KW-0597">Phosphoprotein</keyword>
<comment type="catalytic activity">
    <reaction evidence="1">
        <text>ATP + protein L-histidine = ADP + protein N-phospho-L-histidine.</text>
        <dbReference type="EC" id="2.7.13.3"/>
    </reaction>
</comment>
<dbReference type="Pfam" id="PF02518">
    <property type="entry name" value="HATPase_c"/>
    <property type="match status" value="1"/>
</dbReference>
<dbReference type="RefSeq" id="WP_152031837.1">
    <property type="nucleotide sequence ID" value="NZ_DF967972.1"/>
</dbReference>
<evidence type="ECO:0000256" key="2">
    <source>
        <dbReference type="ARBA" id="ARBA00004370"/>
    </source>
</evidence>
<dbReference type="Gene3D" id="3.30.565.10">
    <property type="entry name" value="Histidine kinase-like ATPase, C-terminal domain"/>
    <property type="match status" value="1"/>
</dbReference>
<evidence type="ECO:0000313" key="13">
    <source>
        <dbReference type="EMBL" id="GAP15647.1"/>
    </source>
</evidence>
<evidence type="ECO:0000256" key="8">
    <source>
        <dbReference type="ARBA" id="ARBA00022840"/>
    </source>
</evidence>
<dbReference type="STRING" id="360412.LARV_03439"/>
<feature type="domain" description="HAMP" evidence="12">
    <location>
        <begin position="297"/>
        <end position="350"/>
    </location>
</feature>
<dbReference type="EMBL" id="DF967972">
    <property type="protein sequence ID" value="GAP15647.1"/>
    <property type="molecule type" value="Genomic_DNA"/>
</dbReference>
<evidence type="ECO:0000256" key="9">
    <source>
        <dbReference type="ARBA" id="ARBA00023012"/>
    </source>
</evidence>
<dbReference type="InterPro" id="IPR036890">
    <property type="entry name" value="HATPase_C_sf"/>
</dbReference>
<name>A0A0S7BCQ6_9CHLR</name>
<dbReference type="PANTHER" id="PTHR24421">
    <property type="entry name" value="NITRATE/NITRITE SENSOR PROTEIN NARX-RELATED"/>
    <property type="match status" value="1"/>
</dbReference>
<comment type="subcellular location">
    <subcellularLocation>
        <location evidence="2">Membrane</location>
    </subcellularLocation>
</comment>
<evidence type="ECO:0000256" key="1">
    <source>
        <dbReference type="ARBA" id="ARBA00000085"/>
    </source>
</evidence>
<reference evidence="13" key="1">
    <citation type="submission" date="2015-07" db="EMBL/GenBank/DDBJ databases">
        <title>Draft Genome Sequences of Anaerolinea thermolimosa IMO-1, Bellilinea caldifistulae GOMI-1, Leptolinea tardivitalis YMTK-2, Levilinea saccharolytica KIBI-1,Longilinea arvoryzae KOME-1, Previously Described as Members of the Anaerolineaceae (Chloroflexi).</title>
        <authorList>
            <person name="Sekiguchi Y."/>
            <person name="Ohashi A."/>
            <person name="Matsuura N."/>
            <person name="Tourlousse M.D."/>
        </authorList>
    </citation>
    <scope>NUCLEOTIDE SEQUENCE [LARGE SCALE GENOMIC DNA]</scope>
    <source>
        <strain evidence="13">KOME-1</strain>
    </source>
</reference>
<feature type="domain" description="Histidine kinase" evidence="11">
    <location>
        <begin position="369"/>
        <end position="564"/>
    </location>
</feature>
<accession>A0A0S7BCQ6</accession>
<dbReference type="Pfam" id="PF00672">
    <property type="entry name" value="HAMP"/>
    <property type="match status" value="1"/>
</dbReference>
<gene>
    <name evidence="13" type="ORF">LARV_03439</name>
</gene>
<evidence type="ECO:0000256" key="6">
    <source>
        <dbReference type="ARBA" id="ARBA00022741"/>
    </source>
</evidence>
<keyword evidence="8" id="KW-0067">ATP-binding</keyword>
<feature type="transmembrane region" description="Helical" evidence="10">
    <location>
        <begin position="272"/>
        <end position="295"/>
    </location>
</feature>
<dbReference type="InterPro" id="IPR003660">
    <property type="entry name" value="HAMP_dom"/>
</dbReference>
<dbReference type="GO" id="GO:0000155">
    <property type="term" value="F:phosphorelay sensor kinase activity"/>
    <property type="evidence" value="ECO:0007669"/>
    <property type="project" value="InterPro"/>
</dbReference>
<evidence type="ECO:0000256" key="4">
    <source>
        <dbReference type="ARBA" id="ARBA00022553"/>
    </source>
</evidence>
<dbReference type="GO" id="GO:0016020">
    <property type="term" value="C:membrane"/>
    <property type="evidence" value="ECO:0007669"/>
    <property type="project" value="UniProtKB-SubCell"/>
</dbReference>
<dbReference type="EC" id="2.7.13.3" evidence="3"/>
<keyword evidence="9" id="KW-0902">Two-component regulatory system</keyword>
<dbReference type="CDD" id="cd16917">
    <property type="entry name" value="HATPase_UhpB-NarQ-NarX-like"/>
    <property type="match status" value="1"/>
</dbReference>
<keyword evidence="7 13" id="KW-0418">Kinase</keyword>
<dbReference type="PANTHER" id="PTHR24421:SF10">
    <property type="entry name" value="NITRATE_NITRITE SENSOR PROTEIN NARQ"/>
    <property type="match status" value="1"/>
</dbReference>
<organism evidence="13">
    <name type="scientific">Longilinea arvoryzae</name>
    <dbReference type="NCBI Taxonomy" id="360412"/>
    <lineage>
        <taxon>Bacteria</taxon>
        <taxon>Bacillati</taxon>
        <taxon>Chloroflexota</taxon>
        <taxon>Anaerolineae</taxon>
        <taxon>Anaerolineales</taxon>
        <taxon>Anaerolineaceae</taxon>
        <taxon>Longilinea</taxon>
    </lineage>
</organism>
<evidence type="ECO:0000256" key="10">
    <source>
        <dbReference type="SAM" id="Phobius"/>
    </source>
</evidence>
<evidence type="ECO:0000256" key="5">
    <source>
        <dbReference type="ARBA" id="ARBA00022679"/>
    </source>
</evidence>
<dbReference type="CDD" id="cd06225">
    <property type="entry name" value="HAMP"/>
    <property type="match status" value="1"/>
</dbReference>
<dbReference type="SUPFAM" id="SSF55874">
    <property type="entry name" value="ATPase domain of HSP90 chaperone/DNA topoisomerase II/histidine kinase"/>
    <property type="match status" value="1"/>
</dbReference>
<keyword evidence="5" id="KW-0808">Transferase</keyword>
<dbReference type="Gene3D" id="6.10.340.10">
    <property type="match status" value="1"/>
</dbReference>
<dbReference type="Proteomes" id="UP000055060">
    <property type="component" value="Unassembled WGS sequence"/>
</dbReference>
<dbReference type="PROSITE" id="PS50109">
    <property type="entry name" value="HIS_KIN"/>
    <property type="match status" value="1"/>
</dbReference>
<evidence type="ECO:0000259" key="12">
    <source>
        <dbReference type="PROSITE" id="PS50885"/>
    </source>
</evidence>
<dbReference type="SMART" id="SM00304">
    <property type="entry name" value="HAMP"/>
    <property type="match status" value="1"/>
</dbReference>
<dbReference type="InterPro" id="IPR050482">
    <property type="entry name" value="Sensor_HK_TwoCompSys"/>
</dbReference>
<evidence type="ECO:0000256" key="7">
    <source>
        <dbReference type="ARBA" id="ARBA00022777"/>
    </source>
</evidence>
<keyword evidence="10" id="KW-0812">Transmembrane</keyword>
<dbReference type="AlphaFoldDB" id="A0A0S7BCQ6"/>
<protein>
    <recommendedName>
        <fullName evidence="3">histidine kinase</fullName>
        <ecNumber evidence="3">2.7.13.3</ecNumber>
    </recommendedName>
</protein>
<dbReference type="InterPro" id="IPR011712">
    <property type="entry name" value="Sig_transdc_His_kin_sub3_dim/P"/>
</dbReference>
<dbReference type="Gene3D" id="1.20.5.1930">
    <property type="match status" value="1"/>
</dbReference>
<keyword evidence="10" id="KW-0472">Membrane</keyword>
<dbReference type="InterPro" id="IPR007892">
    <property type="entry name" value="CHASE4"/>
</dbReference>
<evidence type="ECO:0000259" key="11">
    <source>
        <dbReference type="PROSITE" id="PS50109"/>
    </source>
</evidence>
<dbReference type="Pfam" id="PF05228">
    <property type="entry name" value="CHASE4"/>
    <property type="match status" value="1"/>
</dbReference>
<keyword evidence="14" id="KW-1185">Reference proteome</keyword>
<dbReference type="InterPro" id="IPR005467">
    <property type="entry name" value="His_kinase_dom"/>
</dbReference>
<dbReference type="GO" id="GO:0046983">
    <property type="term" value="F:protein dimerization activity"/>
    <property type="evidence" value="ECO:0007669"/>
    <property type="project" value="InterPro"/>
</dbReference>
<evidence type="ECO:0000256" key="3">
    <source>
        <dbReference type="ARBA" id="ARBA00012438"/>
    </source>
</evidence>
<dbReference type="PROSITE" id="PS50885">
    <property type="entry name" value="HAMP"/>
    <property type="match status" value="1"/>
</dbReference>
<sequence>MSLSRTTLVMIALAFLGLLAILLATMQTTLMNHFNTVEIGGTNESVRRALLMVENEQDSLVAMARTWAHNEEIYQFIETRSARYGVASLGNQAFSEQDFNILGLVDEKGQVLFSRGYDADLDKEIEFPIELVNRLTPGDPLVGVLNSRAGRQGLIATSQGPLLLASAGVVGNDSGRAVNGVVVIGKLLNENQIYRLNQVLQLNIQFLPIRTPLPDADQAALQNLQNGADFYSRPIDSETIAGYTLLEDANDLPVYLLKIELPRTTHREGEFVANYLMIAMILAAFVLGVTFFFSLDRLVLYRVKRLGNEITTIADSGDLSKRVTVARRDELSQLTMTINQMLAAFEKNNAELQVLSRQLVAIQETERRQIALELHDEIGQYLTGLKLLLEGSDTLAEPARTQRLQQAGRLVNELIGRVRELSLDLRPAMLDDFGLVPALLWLFERYESQTRVQVLFQNRLPEGERYDPEVETAAFRTIQEALTNIARHAQTNEAEVTLWRSAEALEIKIEDQGQGFELEKVLDEQHSSGLIGMRERVGLLGGSLNIETAPGQGTSLSIVFPLAEERGK</sequence>